<dbReference type="EMBL" id="FLRE01000201">
    <property type="protein sequence ID" value="SBT50466.1"/>
    <property type="molecule type" value="Genomic_DNA"/>
</dbReference>
<feature type="signal peptide" evidence="1">
    <location>
        <begin position="1"/>
        <end position="23"/>
    </location>
</feature>
<feature type="chain" id="PRO_5015060039" evidence="1">
    <location>
        <begin position="24"/>
        <end position="116"/>
    </location>
</feature>
<evidence type="ECO:0000313" key="4">
    <source>
        <dbReference type="Proteomes" id="UP000078550"/>
    </source>
</evidence>
<dbReference type="Proteomes" id="UP000078550">
    <property type="component" value="Unassembled WGS sequence"/>
</dbReference>
<dbReference type="Proteomes" id="UP000078555">
    <property type="component" value="Unassembled WGS sequence"/>
</dbReference>
<accession>A0A1A9A2P4</accession>
<name>A0A1A9A2P4_PLAOA</name>
<reference evidence="3" key="1">
    <citation type="submission" date="2016-05" db="EMBL/GenBank/DDBJ databases">
        <authorList>
            <person name="Lavstsen T."/>
            <person name="Jespersen J.S."/>
        </authorList>
    </citation>
    <scope>NUCLEOTIDE SEQUENCE [LARGE SCALE GENOMIC DNA]</scope>
</reference>
<dbReference type="InterPro" id="IPR036322">
    <property type="entry name" value="WD40_repeat_dom_sf"/>
</dbReference>
<keyword evidence="1" id="KW-0732">Signal</keyword>
<sequence length="116" mass="13380">MRTPAHSHIICVRLHIATLYAYACWKDCGIHIWNENGNYVTSLQGHEGKFKNKRFIHFDDGNICAKRLQRGRTSKKKKEIYQAIKVRWESRGRPPNNVSFNPKCSILASSSKGDIH</sequence>
<reference evidence="5" key="2">
    <citation type="submission" date="2016-05" db="EMBL/GenBank/DDBJ databases">
        <authorList>
            <person name="Naeem R."/>
        </authorList>
    </citation>
    <scope>NUCLEOTIDE SEQUENCE [LARGE SCALE GENOMIC DNA]</scope>
</reference>
<dbReference type="SUPFAM" id="SSF50978">
    <property type="entry name" value="WD40 repeat-like"/>
    <property type="match status" value="1"/>
</dbReference>
<organism evidence="3 4">
    <name type="scientific">Plasmodium ovale wallikeri</name>
    <dbReference type="NCBI Taxonomy" id="864142"/>
    <lineage>
        <taxon>Eukaryota</taxon>
        <taxon>Sar</taxon>
        <taxon>Alveolata</taxon>
        <taxon>Apicomplexa</taxon>
        <taxon>Aconoidasida</taxon>
        <taxon>Haemosporida</taxon>
        <taxon>Plasmodiidae</taxon>
        <taxon>Plasmodium</taxon>
        <taxon>Plasmodium (Plasmodium)</taxon>
    </lineage>
</organism>
<evidence type="ECO:0000313" key="3">
    <source>
        <dbReference type="EMBL" id="SBT50466.1"/>
    </source>
</evidence>
<evidence type="ECO:0000256" key="1">
    <source>
        <dbReference type="SAM" id="SignalP"/>
    </source>
</evidence>
<reference evidence="4" key="3">
    <citation type="submission" date="2016-05" db="EMBL/GenBank/DDBJ databases">
        <authorList>
            <person name="Naeem Raeece"/>
        </authorList>
    </citation>
    <scope>NUCLEOTIDE SEQUENCE [LARGE SCALE GENOMIC DNA]</scope>
</reference>
<dbReference type="EMBL" id="FLRD01000159">
    <property type="protein sequence ID" value="SBT50158.1"/>
    <property type="molecule type" value="Genomic_DNA"/>
</dbReference>
<evidence type="ECO:0000313" key="2">
    <source>
        <dbReference type="EMBL" id="SBT50158.1"/>
    </source>
</evidence>
<dbReference type="AlphaFoldDB" id="A0A1A9A2P4"/>
<keyword evidence="5" id="KW-1185">Reference proteome</keyword>
<gene>
    <name evidence="2" type="ORF">POVWA1_060920</name>
    <name evidence="3" type="ORF">POVWA2_060260</name>
</gene>
<proteinExistence type="predicted"/>
<evidence type="ECO:0000313" key="5">
    <source>
        <dbReference type="Proteomes" id="UP000078555"/>
    </source>
</evidence>
<protein>
    <submittedName>
        <fullName evidence="3">Uncharacterized protein</fullName>
    </submittedName>
</protein>